<dbReference type="Proteomes" id="UP000299102">
    <property type="component" value="Unassembled WGS sequence"/>
</dbReference>
<proteinExistence type="predicted"/>
<dbReference type="InterPro" id="IPR043565">
    <property type="entry name" value="PAX_fam"/>
</dbReference>
<evidence type="ECO:0000259" key="8">
    <source>
        <dbReference type="PROSITE" id="PS51057"/>
    </source>
</evidence>
<dbReference type="Pfam" id="PF00292">
    <property type="entry name" value="PAX"/>
    <property type="match status" value="1"/>
</dbReference>
<dbReference type="InterPro" id="IPR036388">
    <property type="entry name" value="WH-like_DNA-bd_sf"/>
</dbReference>
<name>A0A4C1X333_EUMVA</name>
<evidence type="ECO:0000313" key="9">
    <source>
        <dbReference type="EMBL" id="GBP57563.1"/>
    </source>
</evidence>
<evidence type="ECO:0000256" key="2">
    <source>
        <dbReference type="ARBA" id="ARBA00022473"/>
    </source>
</evidence>
<keyword evidence="5" id="KW-0238">DNA-binding</keyword>
<evidence type="ECO:0000256" key="5">
    <source>
        <dbReference type="ARBA" id="ARBA00023125"/>
    </source>
</evidence>
<protein>
    <submittedName>
        <fullName evidence="9">Paired box protein Pax-8</fullName>
    </submittedName>
</protein>
<keyword evidence="7" id="KW-0539">Nucleus</keyword>
<keyword evidence="10" id="KW-1185">Reference proteome</keyword>
<dbReference type="GO" id="GO:0005634">
    <property type="term" value="C:nucleus"/>
    <property type="evidence" value="ECO:0007669"/>
    <property type="project" value="UniProtKB-SubCell"/>
</dbReference>
<dbReference type="OrthoDB" id="3225452at2759"/>
<dbReference type="PANTHER" id="PTHR45636:SF50">
    <property type="entry name" value="EYEGONE, ISOFORM A-RELATED"/>
    <property type="match status" value="1"/>
</dbReference>
<dbReference type="InterPro" id="IPR009057">
    <property type="entry name" value="Homeodomain-like_sf"/>
</dbReference>
<keyword evidence="6" id="KW-0804">Transcription</keyword>
<dbReference type="PANTHER" id="PTHR45636">
    <property type="entry name" value="PAIRED BOX PROTEIN PAX-6-RELATED-RELATED"/>
    <property type="match status" value="1"/>
</dbReference>
<dbReference type="SUPFAM" id="SSF46689">
    <property type="entry name" value="Homeodomain-like"/>
    <property type="match status" value="1"/>
</dbReference>
<comment type="caution">
    <text evidence="9">The sequence shown here is derived from an EMBL/GenBank/DDBJ whole genome shotgun (WGS) entry which is preliminary data.</text>
</comment>
<evidence type="ECO:0000313" key="10">
    <source>
        <dbReference type="Proteomes" id="UP000299102"/>
    </source>
</evidence>
<dbReference type="SMART" id="SM00351">
    <property type="entry name" value="PAX"/>
    <property type="match status" value="1"/>
</dbReference>
<dbReference type="STRING" id="151549.A0A4C1X333"/>
<evidence type="ECO:0000256" key="6">
    <source>
        <dbReference type="ARBA" id="ARBA00023163"/>
    </source>
</evidence>
<dbReference type="Gene3D" id="1.10.10.10">
    <property type="entry name" value="Winged helix-like DNA-binding domain superfamily/Winged helix DNA-binding domain"/>
    <property type="match status" value="1"/>
</dbReference>
<evidence type="ECO:0000256" key="3">
    <source>
        <dbReference type="ARBA" id="ARBA00022724"/>
    </source>
</evidence>
<keyword evidence="4" id="KW-0805">Transcription regulation</keyword>
<gene>
    <name evidence="9" type="primary">Pax8</name>
    <name evidence="9" type="ORF">EVAR_40092_1</name>
</gene>
<comment type="subcellular location">
    <subcellularLocation>
        <location evidence="1">Nucleus</location>
    </subcellularLocation>
</comment>
<evidence type="ECO:0000256" key="4">
    <source>
        <dbReference type="ARBA" id="ARBA00023015"/>
    </source>
</evidence>
<sequence>MSECHRAVSGARRERARAFRANNTHLANNFLRRLARAPRAPAAAADCRESCDYVPSRFNYREMIAAPARRNLPINQNETPAIEPQRICGAARGRGASLGGFFLWHRLRYNEDDNIGRHVAYFNCGYYAATLFGADSTIMSGYNAPFVHNGRPAPGTLRPPGLIGGSKPKVATPAVVSKIEQYKRENPTIFAWEIRERLISEDLSSKRFENQDLLYAFSFNSSREFNTTLSIRECNLKSVATRSSPAGELFVPRRTSELKH</sequence>
<dbReference type="PROSITE" id="PS51057">
    <property type="entry name" value="PAIRED_2"/>
    <property type="match status" value="1"/>
</dbReference>
<dbReference type="EMBL" id="BGZK01000719">
    <property type="protein sequence ID" value="GBP57563.1"/>
    <property type="molecule type" value="Genomic_DNA"/>
</dbReference>
<reference evidence="9 10" key="1">
    <citation type="journal article" date="2019" name="Commun. Biol.">
        <title>The bagworm genome reveals a unique fibroin gene that provides high tensile strength.</title>
        <authorList>
            <person name="Kono N."/>
            <person name="Nakamura H."/>
            <person name="Ohtoshi R."/>
            <person name="Tomita M."/>
            <person name="Numata K."/>
            <person name="Arakawa K."/>
        </authorList>
    </citation>
    <scope>NUCLEOTIDE SEQUENCE [LARGE SCALE GENOMIC DNA]</scope>
</reference>
<evidence type="ECO:0000256" key="1">
    <source>
        <dbReference type="ARBA" id="ARBA00004123"/>
    </source>
</evidence>
<dbReference type="InterPro" id="IPR001523">
    <property type="entry name" value="Paired_dom"/>
</dbReference>
<keyword evidence="3" id="KW-0563">Paired box</keyword>
<keyword evidence="2" id="KW-0217">Developmental protein</keyword>
<dbReference type="GO" id="GO:0000981">
    <property type="term" value="F:DNA-binding transcription factor activity, RNA polymerase II-specific"/>
    <property type="evidence" value="ECO:0007669"/>
    <property type="project" value="TreeGrafter"/>
</dbReference>
<organism evidence="9 10">
    <name type="scientific">Eumeta variegata</name>
    <name type="common">Bagworm moth</name>
    <name type="synonym">Eumeta japonica</name>
    <dbReference type="NCBI Taxonomy" id="151549"/>
    <lineage>
        <taxon>Eukaryota</taxon>
        <taxon>Metazoa</taxon>
        <taxon>Ecdysozoa</taxon>
        <taxon>Arthropoda</taxon>
        <taxon>Hexapoda</taxon>
        <taxon>Insecta</taxon>
        <taxon>Pterygota</taxon>
        <taxon>Neoptera</taxon>
        <taxon>Endopterygota</taxon>
        <taxon>Lepidoptera</taxon>
        <taxon>Glossata</taxon>
        <taxon>Ditrysia</taxon>
        <taxon>Tineoidea</taxon>
        <taxon>Psychidae</taxon>
        <taxon>Oiketicinae</taxon>
        <taxon>Eumeta</taxon>
    </lineage>
</organism>
<feature type="domain" description="Paired" evidence="8">
    <location>
        <begin position="91"/>
        <end position="232"/>
    </location>
</feature>
<evidence type="ECO:0000256" key="7">
    <source>
        <dbReference type="ARBA" id="ARBA00023242"/>
    </source>
</evidence>
<dbReference type="AlphaFoldDB" id="A0A4C1X333"/>
<dbReference type="GO" id="GO:0000978">
    <property type="term" value="F:RNA polymerase II cis-regulatory region sequence-specific DNA binding"/>
    <property type="evidence" value="ECO:0007669"/>
    <property type="project" value="TreeGrafter"/>
</dbReference>
<accession>A0A4C1X333</accession>